<comment type="subcellular location">
    <subcellularLocation>
        <location evidence="1">Virion</location>
    </subcellularLocation>
</comment>
<dbReference type="SUPFAM" id="SSF56563">
    <property type="entry name" value="Major capsid protein gp5"/>
    <property type="match status" value="1"/>
</dbReference>
<dbReference type="NCBIfam" id="TIGR01554">
    <property type="entry name" value="major_cap_HK97"/>
    <property type="match status" value="1"/>
</dbReference>
<evidence type="ECO:0000313" key="4">
    <source>
        <dbReference type="Proteomes" id="UP000427906"/>
    </source>
</evidence>
<dbReference type="Proteomes" id="UP000427906">
    <property type="component" value="Chromosome"/>
</dbReference>
<dbReference type="Gene3D" id="3.30.2400.10">
    <property type="entry name" value="Major capsid protein gp5"/>
    <property type="match status" value="1"/>
</dbReference>
<evidence type="ECO:0000313" key="3">
    <source>
        <dbReference type="EMBL" id="BBO70978.1"/>
    </source>
</evidence>
<dbReference type="InterPro" id="IPR054612">
    <property type="entry name" value="Phage_capsid-like_C"/>
</dbReference>
<reference evidence="3 4" key="1">
    <citation type="submission" date="2019-11" db="EMBL/GenBank/DDBJ databases">
        <title>Comparative genomics of hydrocarbon-degrading Desulfosarcina strains.</title>
        <authorList>
            <person name="Watanabe M."/>
            <person name="Kojima H."/>
            <person name="Fukui M."/>
        </authorList>
    </citation>
    <scope>NUCLEOTIDE SEQUENCE [LARGE SCALE GENOMIC DNA]</scope>
    <source>
        <strain evidence="3 4">PL12</strain>
    </source>
</reference>
<gene>
    <name evidence="3" type="ORF">DSCA_49080</name>
</gene>
<dbReference type="Gene3D" id="3.30.2320.10">
    <property type="entry name" value="hypothetical protein PF0899 domain"/>
    <property type="match status" value="1"/>
</dbReference>
<evidence type="ECO:0000256" key="1">
    <source>
        <dbReference type="ARBA" id="ARBA00004328"/>
    </source>
</evidence>
<dbReference type="EMBL" id="AP021874">
    <property type="protein sequence ID" value="BBO70978.1"/>
    <property type="molecule type" value="Genomic_DNA"/>
</dbReference>
<keyword evidence="4" id="KW-1185">Reference proteome</keyword>
<dbReference type="AlphaFoldDB" id="A0A5K7YQH8"/>
<organism evidence="3 4">
    <name type="scientific">Desulfosarcina alkanivorans</name>
    <dbReference type="NCBI Taxonomy" id="571177"/>
    <lineage>
        <taxon>Bacteria</taxon>
        <taxon>Pseudomonadati</taxon>
        <taxon>Thermodesulfobacteriota</taxon>
        <taxon>Desulfobacteria</taxon>
        <taxon>Desulfobacterales</taxon>
        <taxon>Desulfosarcinaceae</taxon>
        <taxon>Desulfosarcina</taxon>
    </lineage>
</organism>
<accession>A0A5K7YQH8</accession>
<dbReference type="KEGG" id="dalk:DSCA_49080"/>
<dbReference type="RefSeq" id="WP_155318879.1">
    <property type="nucleotide sequence ID" value="NZ_AP021874.1"/>
</dbReference>
<protein>
    <recommendedName>
        <fullName evidence="2">Phage capsid-like C-terminal domain-containing protein</fullName>
    </recommendedName>
</protein>
<sequence length="363" mass="38135">MKIQNEVADSFIGMSDQDKARYSFSRAVNAAIFGAKDQDFIKAAGFELEASAAAAKHQPNYQGGVIIPWDMMGHRDVTPFNTRTLTAGTATDGAELVADNLLAGSFIDVLRNRCVCMSLGAVKLDGLVGDVLIPRKTSGAVAGWISTEGGNAGNSEAQFDQISMKPKTAAAYTEISRNLRLQSTPAADMIIKDDLTGALAVLIDKAAFYGTGADGQPKGISLQTGINTPTDFAAAVPTWAEVVAMESAVAVDNALQGTTGYVLEPAMAGSLKVTEKIAATGEFIYDGGKSLNGHKVAITSQITAGDMFFGNFSDLIIGFWGGLEILVDPYTHSLSGTVRIVAHQSIDVAVRHPVSFAFNNDGS</sequence>
<evidence type="ECO:0000259" key="2">
    <source>
        <dbReference type="Pfam" id="PF05065"/>
    </source>
</evidence>
<name>A0A5K7YQH8_9BACT</name>
<dbReference type="OrthoDB" id="9806592at2"/>
<feature type="domain" description="Phage capsid-like C-terminal" evidence="2">
    <location>
        <begin position="103"/>
        <end position="358"/>
    </location>
</feature>
<proteinExistence type="predicted"/>
<dbReference type="InterPro" id="IPR024455">
    <property type="entry name" value="Phage_capsid"/>
</dbReference>
<dbReference type="Pfam" id="PF05065">
    <property type="entry name" value="Phage_capsid"/>
    <property type="match status" value="1"/>
</dbReference>